<comment type="similarity">
    <text evidence="2">Belongs to the autoinducer-2 exporter (AI-2E) (TC 2.A.86) family.</text>
</comment>
<evidence type="ECO:0000256" key="3">
    <source>
        <dbReference type="ARBA" id="ARBA00022448"/>
    </source>
</evidence>
<keyword evidence="6 8" id="KW-1133">Transmembrane helix</keyword>
<dbReference type="GO" id="GO:0055085">
    <property type="term" value="P:transmembrane transport"/>
    <property type="evidence" value="ECO:0007669"/>
    <property type="project" value="TreeGrafter"/>
</dbReference>
<evidence type="ECO:0000256" key="8">
    <source>
        <dbReference type="SAM" id="Phobius"/>
    </source>
</evidence>
<evidence type="ECO:0000256" key="6">
    <source>
        <dbReference type="ARBA" id="ARBA00022989"/>
    </source>
</evidence>
<feature type="transmembrane region" description="Helical" evidence="8">
    <location>
        <begin position="175"/>
        <end position="201"/>
    </location>
</feature>
<proteinExistence type="inferred from homology"/>
<comment type="caution">
    <text evidence="9">The sequence shown here is derived from an EMBL/GenBank/DDBJ whole genome shotgun (WGS) entry which is preliminary data.</text>
</comment>
<evidence type="ECO:0000256" key="7">
    <source>
        <dbReference type="ARBA" id="ARBA00023136"/>
    </source>
</evidence>
<keyword evidence="7 8" id="KW-0472">Membrane</keyword>
<keyword evidence="10" id="KW-1185">Reference proteome</keyword>
<feature type="transmembrane region" description="Helical" evidence="8">
    <location>
        <begin position="14"/>
        <end position="38"/>
    </location>
</feature>
<keyword evidence="4" id="KW-1003">Cell membrane</keyword>
<evidence type="ECO:0000313" key="9">
    <source>
        <dbReference type="EMBL" id="RVU55519.1"/>
    </source>
</evidence>
<dbReference type="PANTHER" id="PTHR21716">
    <property type="entry name" value="TRANSMEMBRANE PROTEIN"/>
    <property type="match status" value="1"/>
</dbReference>
<dbReference type="Pfam" id="PF01594">
    <property type="entry name" value="AI-2E_transport"/>
    <property type="match status" value="1"/>
</dbReference>
<comment type="subcellular location">
    <subcellularLocation>
        <location evidence="1">Cell membrane</location>
        <topology evidence="1">Multi-pass membrane protein</topology>
    </subcellularLocation>
</comment>
<feature type="transmembrane region" description="Helical" evidence="8">
    <location>
        <begin position="85"/>
        <end position="106"/>
    </location>
</feature>
<keyword evidence="5 8" id="KW-0812">Transmembrane</keyword>
<organism evidence="9 10">
    <name type="scientific">Anaerosphaera multitolerans</name>
    <dbReference type="NCBI Taxonomy" id="2487351"/>
    <lineage>
        <taxon>Bacteria</taxon>
        <taxon>Bacillati</taxon>
        <taxon>Bacillota</taxon>
        <taxon>Tissierellia</taxon>
        <taxon>Tissierellales</taxon>
        <taxon>Peptoniphilaceae</taxon>
        <taxon>Anaerosphaera</taxon>
    </lineage>
</organism>
<feature type="transmembrane region" description="Helical" evidence="8">
    <location>
        <begin position="44"/>
        <end position="65"/>
    </location>
</feature>
<evidence type="ECO:0000256" key="2">
    <source>
        <dbReference type="ARBA" id="ARBA00009773"/>
    </source>
</evidence>
<evidence type="ECO:0000313" key="10">
    <source>
        <dbReference type="Proteomes" id="UP000288812"/>
    </source>
</evidence>
<feature type="transmembrane region" description="Helical" evidence="8">
    <location>
        <begin position="236"/>
        <end position="262"/>
    </location>
</feature>
<evidence type="ECO:0000256" key="4">
    <source>
        <dbReference type="ARBA" id="ARBA00022475"/>
    </source>
</evidence>
<dbReference type="InterPro" id="IPR002549">
    <property type="entry name" value="AI-2E-like"/>
</dbReference>
<evidence type="ECO:0000256" key="1">
    <source>
        <dbReference type="ARBA" id="ARBA00004651"/>
    </source>
</evidence>
<keyword evidence="3" id="KW-0813">Transport</keyword>
<dbReference type="RefSeq" id="WP_127723280.1">
    <property type="nucleotide sequence ID" value="NZ_RLIH01000002.1"/>
</dbReference>
<dbReference type="Proteomes" id="UP000288812">
    <property type="component" value="Unassembled WGS sequence"/>
</dbReference>
<name>A0A437S8T7_9FIRM</name>
<protein>
    <submittedName>
        <fullName evidence="9">AI-2E family transporter</fullName>
    </submittedName>
</protein>
<feature type="transmembrane region" description="Helical" evidence="8">
    <location>
        <begin position="268"/>
        <end position="297"/>
    </location>
</feature>
<dbReference type="OrthoDB" id="9793390at2"/>
<evidence type="ECO:0000256" key="5">
    <source>
        <dbReference type="ARBA" id="ARBA00022692"/>
    </source>
</evidence>
<reference evidence="9 10" key="1">
    <citation type="submission" date="2018-11" db="EMBL/GenBank/DDBJ databases">
        <title>Genome sequencing and assembly of Anaerosphaera sp. nov., GS7-6-2.</title>
        <authorList>
            <person name="Rettenmaier R."/>
            <person name="Liebl W."/>
            <person name="Zverlov V."/>
        </authorList>
    </citation>
    <scope>NUCLEOTIDE SEQUENCE [LARGE SCALE GENOMIC DNA]</scope>
    <source>
        <strain evidence="9 10">GS7-6-2</strain>
    </source>
</reference>
<feature type="transmembrane region" description="Helical" evidence="8">
    <location>
        <begin position="335"/>
        <end position="368"/>
    </location>
</feature>
<sequence length="385" mass="43431">MNDSEKKNFLNKNLLITMLAAISFYFLLLNLSTVFYVIKRILNIISPLIIGAALAFVLKIPMNFLENKLFSKVKSQKFQKYKRPLALFLSILIVLFMLLFLIFLLAPQLIKSIQSLEQKFPIFFDQLLNWMRSIEPLKNYALELEAQLSQFSWNTIFENVNNFLLRQDSTFFTNAISTATSLISSLANMFVAFIFSIYILASKETLGHQARRMLYSLFSKKNGDTIIHILSLGHKFFYNTIVSQVTDATILGIMTFVTMNILRLPNAATISILTAFLALIPIFGAFIAGALGVMLILIESPTQALIYVIMVVILQQIEGNLIYPKVVGDAIGLPAMWTMLGVIVGGAVFGIIGMWLFVPLFAVIYTLLGEFTENKLNQKKLSIEK</sequence>
<accession>A0A437S8T7</accession>
<dbReference type="EMBL" id="RLIH01000002">
    <property type="protein sequence ID" value="RVU55519.1"/>
    <property type="molecule type" value="Genomic_DNA"/>
</dbReference>
<gene>
    <name evidence="9" type="ORF">EF514_01980</name>
</gene>
<dbReference type="PANTHER" id="PTHR21716:SF53">
    <property type="entry name" value="PERMEASE PERM-RELATED"/>
    <property type="match status" value="1"/>
</dbReference>
<dbReference type="GO" id="GO:0005886">
    <property type="term" value="C:plasma membrane"/>
    <property type="evidence" value="ECO:0007669"/>
    <property type="project" value="UniProtKB-SubCell"/>
</dbReference>
<dbReference type="AlphaFoldDB" id="A0A437S8T7"/>